<feature type="compositionally biased region" description="Low complexity" evidence="10">
    <location>
        <begin position="276"/>
        <end position="290"/>
    </location>
</feature>
<evidence type="ECO:0000256" key="2">
    <source>
        <dbReference type="ARBA" id="ARBA00002039"/>
    </source>
</evidence>
<feature type="active site" description="Charge relay system" evidence="9">
    <location>
        <position position="131"/>
    </location>
</feature>
<comment type="caution">
    <text evidence="11">The sequence shown here is derived from an EMBL/GenBank/DDBJ whole genome shotgun (WGS) entry which is preliminary data.</text>
</comment>
<evidence type="ECO:0000256" key="9">
    <source>
        <dbReference type="PIRSR" id="PIRSR032067-1"/>
    </source>
</evidence>
<dbReference type="GO" id="GO:0008236">
    <property type="term" value="F:serine-type peptidase activity"/>
    <property type="evidence" value="ECO:0007669"/>
    <property type="project" value="UniProtKB-KW"/>
</dbReference>
<feature type="region of interest" description="Disordered" evidence="10">
    <location>
        <begin position="269"/>
        <end position="303"/>
    </location>
</feature>
<comment type="similarity">
    <text evidence="3">Belongs to the peptidase S51 family.</text>
</comment>
<protein>
    <recommendedName>
        <fullName evidence="5">Cyanophycinase</fullName>
        <ecNumber evidence="4">3.4.15.6</ecNumber>
    </recommendedName>
</protein>
<evidence type="ECO:0000256" key="1">
    <source>
        <dbReference type="ARBA" id="ARBA00001092"/>
    </source>
</evidence>
<keyword evidence="7" id="KW-0378">Hydrolase</keyword>
<evidence type="ECO:0000256" key="7">
    <source>
        <dbReference type="ARBA" id="ARBA00022801"/>
    </source>
</evidence>
<dbReference type="Pfam" id="PF03575">
    <property type="entry name" value="Peptidase_S51"/>
    <property type="match status" value="1"/>
</dbReference>
<evidence type="ECO:0000256" key="10">
    <source>
        <dbReference type="SAM" id="MobiDB-lite"/>
    </source>
</evidence>
<dbReference type="RefSeq" id="WP_141788472.1">
    <property type="nucleotide sequence ID" value="NZ_BAAAKX010000002.1"/>
</dbReference>
<dbReference type="EMBL" id="VFOQ01000001">
    <property type="protein sequence ID" value="TQL60594.1"/>
    <property type="molecule type" value="Genomic_DNA"/>
</dbReference>
<dbReference type="InterPro" id="IPR029062">
    <property type="entry name" value="Class_I_gatase-like"/>
</dbReference>
<dbReference type="OrthoDB" id="9799980at2"/>
<evidence type="ECO:0000313" key="12">
    <source>
        <dbReference type="Proteomes" id="UP000319514"/>
    </source>
</evidence>
<gene>
    <name evidence="11" type="ORF">FB474_1989</name>
</gene>
<dbReference type="GO" id="GO:0008241">
    <property type="term" value="F:peptidyl-dipeptidase activity"/>
    <property type="evidence" value="ECO:0007669"/>
    <property type="project" value="UniProtKB-EC"/>
</dbReference>
<dbReference type="NCBIfam" id="TIGR02069">
    <property type="entry name" value="cyanophycinase"/>
    <property type="match status" value="1"/>
</dbReference>
<dbReference type="CDD" id="cd03145">
    <property type="entry name" value="GAT1_cyanophycinase"/>
    <property type="match status" value="1"/>
</dbReference>
<evidence type="ECO:0000256" key="3">
    <source>
        <dbReference type="ARBA" id="ARBA00006534"/>
    </source>
</evidence>
<comment type="function">
    <text evidence="2">Exopeptidase that catalyzes the hydrolytic cleavage of multi-L-arginyl-poly-L-aspartic acid (cyanophycin; a water-insoluble reserve polymer) into aspartate-arginine dipeptides.</text>
</comment>
<dbReference type="EC" id="3.4.15.6" evidence="4"/>
<organism evidence="11 12">
    <name type="scientific">Oryzihumus leptocrescens</name>
    <dbReference type="NCBI Taxonomy" id="297536"/>
    <lineage>
        <taxon>Bacteria</taxon>
        <taxon>Bacillati</taxon>
        <taxon>Actinomycetota</taxon>
        <taxon>Actinomycetes</taxon>
        <taxon>Micrococcales</taxon>
        <taxon>Intrasporangiaceae</taxon>
        <taxon>Oryzihumus</taxon>
    </lineage>
</organism>
<keyword evidence="6" id="KW-0645">Protease</keyword>
<keyword evidence="8" id="KW-0720">Serine protease</keyword>
<evidence type="ECO:0000256" key="5">
    <source>
        <dbReference type="ARBA" id="ARBA00015719"/>
    </source>
</evidence>
<evidence type="ECO:0000313" key="11">
    <source>
        <dbReference type="EMBL" id="TQL60594.1"/>
    </source>
</evidence>
<feature type="active site" description="Charge relay system" evidence="9">
    <location>
        <position position="200"/>
    </location>
</feature>
<reference evidence="11 12" key="1">
    <citation type="submission" date="2019-06" db="EMBL/GenBank/DDBJ databases">
        <title>Sequencing the genomes of 1000 actinobacteria strains.</title>
        <authorList>
            <person name="Klenk H.-P."/>
        </authorList>
    </citation>
    <scope>NUCLEOTIDE SEQUENCE [LARGE SCALE GENOMIC DNA]</scope>
    <source>
        <strain evidence="11 12">DSM 18082</strain>
    </source>
</reference>
<dbReference type="SUPFAM" id="SSF52317">
    <property type="entry name" value="Class I glutamine amidotransferase-like"/>
    <property type="match status" value="1"/>
</dbReference>
<evidence type="ECO:0000256" key="6">
    <source>
        <dbReference type="ARBA" id="ARBA00022670"/>
    </source>
</evidence>
<evidence type="ECO:0000256" key="4">
    <source>
        <dbReference type="ARBA" id="ARBA00013115"/>
    </source>
</evidence>
<proteinExistence type="inferred from homology"/>
<dbReference type="PIRSF" id="PIRSF032067">
    <property type="entry name" value="Cyanophycinase"/>
    <property type="match status" value="1"/>
</dbReference>
<accession>A0A542ZJT3</accession>
<dbReference type="PANTHER" id="PTHR36175">
    <property type="entry name" value="CYANOPHYCINASE"/>
    <property type="match status" value="1"/>
</dbReference>
<sequence length="303" mass="31621">MEPAARTALLIIGGAEDKHGRVTILRRFVRLAGGRKASLVIIPTASSIQEEAVEVYSGLFHRLGVADVATVNPGSRLEADDPELVGALDRATGVFMTGGNQLKLSQYLVGTPLGEAIARAHERGAVVAGTSAGASIMSQFMISLGDEGVTPRQRTSQLTAGLGLLPDVIVDQHFDQRSRYGRLLSLVASSPNLLGMGIDEDTAVEVSDGRHLTVLGSGAVLVVDARHAITDAHEARRDAPLLVSGAVVHALPAGATFDLHTATLTDFAEQHPDSPAAPTTTAPKQAAEAAGGRRRQVTATVRD</sequence>
<evidence type="ECO:0000256" key="8">
    <source>
        <dbReference type="ARBA" id="ARBA00022825"/>
    </source>
</evidence>
<dbReference type="GO" id="GO:0006508">
    <property type="term" value="P:proteolysis"/>
    <property type="evidence" value="ECO:0007669"/>
    <property type="project" value="UniProtKB-KW"/>
</dbReference>
<dbReference type="PANTHER" id="PTHR36175:SF1">
    <property type="entry name" value="CYANOPHYCINASE"/>
    <property type="match status" value="1"/>
</dbReference>
<feature type="active site" description="Charge relay system" evidence="9">
    <location>
        <position position="173"/>
    </location>
</feature>
<name>A0A542ZJT3_9MICO</name>
<dbReference type="Proteomes" id="UP000319514">
    <property type="component" value="Unassembled WGS sequence"/>
</dbReference>
<dbReference type="InterPro" id="IPR011811">
    <property type="entry name" value="Peptidase_S51_cyanophycinase"/>
</dbReference>
<dbReference type="Gene3D" id="3.40.50.880">
    <property type="match status" value="1"/>
</dbReference>
<keyword evidence="12" id="KW-1185">Reference proteome</keyword>
<dbReference type="AlphaFoldDB" id="A0A542ZJT3"/>
<comment type="catalytic activity">
    <reaction evidence="1">
        <text>[L-4-(L-arginin-2-N-yl)aspartate](n) + H2O = [L-4-(L-arginin-2-N-yl)aspartate](n-1) + L-4-(L-arginin-2-N-yl)aspartate</text>
        <dbReference type="Rhea" id="RHEA:12845"/>
        <dbReference type="Rhea" id="RHEA-COMP:13728"/>
        <dbReference type="Rhea" id="RHEA-COMP:13734"/>
        <dbReference type="ChEBI" id="CHEBI:15377"/>
        <dbReference type="ChEBI" id="CHEBI:137986"/>
        <dbReference type="ChEBI" id="CHEBI:137991"/>
        <dbReference type="EC" id="3.4.15.6"/>
    </reaction>
</comment>
<dbReference type="InterPro" id="IPR005320">
    <property type="entry name" value="Peptidase_S51"/>
</dbReference>